<comment type="caution">
    <text evidence="2">The sequence shown here is derived from an EMBL/GenBank/DDBJ whole genome shotgun (WGS) entry which is preliminary data.</text>
</comment>
<gene>
    <name evidence="2" type="ORF">S06H3_63961</name>
</gene>
<keyword evidence="1" id="KW-0812">Transmembrane</keyword>
<dbReference type="EMBL" id="BARV01042574">
    <property type="protein sequence ID" value="GAI48979.1"/>
    <property type="molecule type" value="Genomic_DNA"/>
</dbReference>
<sequence>MEKKHAIILGAIGIAAVIIGGIFLLTPSRPMFGILPEVKGEGVLGVYELWWSHENYLNAEVEVEGDHRKKATRYHHPHFTKTHIPIQLAFFFEADRVEIFDLFL</sequence>
<protein>
    <submittedName>
        <fullName evidence="2">Uncharacterized protein</fullName>
    </submittedName>
</protein>
<dbReference type="AlphaFoldDB" id="X1R0B5"/>
<feature type="transmembrane region" description="Helical" evidence="1">
    <location>
        <begin position="6"/>
        <end position="25"/>
    </location>
</feature>
<evidence type="ECO:0000256" key="1">
    <source>
        <dbReference type="SAM" id="Phobius"/>
    </source>
</evidence>
<organism evidence="2">
    <name type="scientific">marine sediment metagenome</name>
    <dbReference type="NCBI Taxonomy" id="412755"/>
    <lineage>
        <taxon>unclassified sequences</taxon>
        <taxon>metagenomes</taxon>
        <taxon>ecological metagenomes</taxon>
    </lineage>
</organism>
<reference evidence="2" key="1">
    <citation type="journal article" date="2014" name="Front. Microbiol.">
        <title>High frequency of phylogenetically diverse reductive dehalogenase-homologous genes in deep subseafloor sedimentary metagenomes.</title>
        <authorList>
            <person name="Kawai M."/>
            <person name="Futagami T."/>
            <person name="Toyoda A."/>
            <person name="Takaki Y."/>
            <person name="Nishi S."/>
            <person name="Hori S."/>
            <person name="Arai W."/>
            <person name="Tsubouchi T."/>
            <person name="Morono Y."/>
            <person name="Uchiyama I."/>
            <person name="Ito T."/>
            <person name="Fujiyama A."/>
            <person name="Inagaki F."/>
            <person name="Takami H."/>
        </authorList>
    </citation>
    <scope>NUCLEOTIDE SEQUENCE</scope>
    <source>
        <strain evidence="2">Expedition CK06-06</strain>
    </source>
</reference>
<keyword evidence="1" id="KW-1133">Transmembrane helix</keyword>
<proteinExistence type="predicted"/>
<evidence type="ECO:0000313" key="2">
    <source>
        <dbReference type="EMBL" id="GAI48979.1"/>
    </source>
</evidence>
<accession>X1R0B5</accession>
<name>X1R0B5_9ZZZZ</name>
<keyword evidence="1" id="KW-0472">Membrane</keyword>